<dbReference type="SMART" id="SM01246">
    <property type="entry name" value="Josephin"/>
    <property type="match status" value="1"/>
</dbReference>
<dbReference type="EC" id="3.4.19.12" evidence="2"/>
<organism evidence="12 13">
    <name type="scientific">Adineta ricciae</name>
    <name type="common">Rotifer</name>
    <dbReference type="NCBI Taxonomy" id="249248"/>
    <lineage>
        <taxon>Eukaryota</taxon>
        <taxon>Metazoa</taxon>
        <taxon>Spiralia</taxon>
        <taxon>Gnathifera</taxon>
        <taxon>Rotifera</taxon>
        <taxon>Eurotatoria</taxon>
        <taxon>Bdelloidea</taxon>
        <taxon>Adinetida</taxon>
        <taxon>Adinetidae</taxon>
        <taxon>Adineta</taxon>
    </lineage>
</organism>
<feature type="domain" description="RRM" evidence="10">
    <location>
        <begin position="4"/>
        <end position="80"/>
    </location>
</feature>
<evidence type="ECO:0000256" key="6">
    <source>
        <dbReference type="PROSITE-ProRule" id="PRU00176"/>
    </source>
</evidence>
<dbReference type="AlphaFoldDB" id="A0A813YD22"/>
<dbReference type="InterPro" id="IPR040053">
    <property type="entry name" value="JOSD1/2"/>
</dbReference>
<dbReference type="PANTHER" id="PTHR13291">
    <property type="entry name" value="JOSEPHIN 1, 2"/>
    <property type="match status" value="1"/>
</dbReference>
<feature type="coiled-coil region" evidence="8">
    <location>
        <begin position="199"/>
        <end position="226"/>
    </location>
</feature>
<sequence length="553" mass="65793">MGDRHLFLGNLCHVSIECLRSHCEKYGTITDLSINRDNDNNIYHCFGFLAYQSAHSTTEFMSTRPHCLNGEEIFVKRALPRATATIPERLVVTNRLVLPQATKFEKRSLRNYFQKLGDIRKFDYNKGFIDFEDYDIVDRILLARPHYLDGRQVHVTKFIPTEQTIVDENDHDDELTSLVEEETFKIKYECLAKQFEEYKGTKENEVNFLRKEIERLREELSDITQVKLDKLIKNQQSFHHQFLQHRLSTSGFTHAQMCENFLQSTTSRKRRTTEDEQNRHTQKRNKMAVASPNLSKSRECILNQFQEITSLNIEDAICFLDQYDWKLDDIINDYYNGIEVKQKPTHNPSLGTFYSIEKDNEQHDEDSDRHYAELLQTYGDADDWARAQQSRQYFEAKPIYHEKQRLMRCGLHSLNNLFQMPKLFTNHNLESIVREFDKRKFFNDYRTLWLGNYDLRILIEAINRCGFDVRQIDVYRGESFERLPWDSYFGLLINLNGAHWFTIKNLNGIYYNLDSTLRKPIEIGRKPHLIQYLYRLIRQTRTVYLFVVSQKIV</sequence>
<dbReference type="InterPro" id="IPR000504">
    <property type="entry name" value="RRM_dom"/>
</dbReference>
<dbReference type="Gene3D" id="3.30.70.330">
    <property type="match status" value="2"/>
</dbReference>
<dbReference type="PROSITE" id="PS50102">
    <property type="entry name" value="RRM"/>
    <property type="match status" value="1"/>
</dbReference>
<keyword evidence="8" id="KW-0175">Coiled coil</keyword>
<dbReference type="SMART" id="SM00360">
    <property type="entry name" value="RRM"/>
    <property type="match status" value="2"/>
</dbReference>
<evidence type="ECO:0000256" key="1">
    <source>
        <dbReference type="ARBA" id="ARBA00000707"/>
    </source>
</evidence>
<proteinExistence type="predicted"/>
<dbReference type="PANTHER" id="PTHR13291:SF0">
    <property type="entry name" value="JOSEPHIN-LIKE PROTEIN"/>
    <property type="match status" value="1"/>
</dbReference>
<dbReference type="Pfam" id="PF02099">
    <property type="entry name" value="Josephin"/>
    <property type="match status" value="1"/>
</dbReference>
<evidence type="ECO:0000259" key="10">
    <source>
        <dbReference type="PROSITE" id="PS50102"/>
    </source>
</evidence>
<evidence type="ECO:0000256" key="5">
    <source>
        <dbReference type="ARBA" id="ARBA00022801"/>
    </source>
</evidence>
<gene>
    <name evidence="12" type="ORF">XAT740_LOCUS7076</name>
</gene>
<dbReference type="Pfam" id="PF14555">
    <property type="entry name" value="UBA_4"/>
    <property type="match status" value="1"/>
</dbReference>
<dbReference type="GO" id="GO:0003723">
    <property type="term" value="F:RNA binding"/>
    <property type="evidence" value="ECO:0007669"/>
    <property type="project" value="UniProtKB-UniRule"/>
</dbReference>
<dbReference type="EMBL" id="CAJNOR010000332">
    <property type="protein sequence ID" value="CAF0882479.1"/>
    <property type="molecule type" value="Genomic_DNA"/>
</dbReference>
<keyword evidence="6" id="KW-0694">RNA-binding</keyword>
<evidence type="ECO:0000313" key="12">
    <source>
        <dbReference type="EMBL" id="CAF0882479.1"/>
    </source>
</evidence>
<dbReference type="GO" id="GO:0006508">
    <property type="term" value="P:proteolysis"/>
    <property type="evidence" value="ECO:0007669"/>
    <property type="project" value="UniProtKB-KW"/>
</dbReference>
<feature type="active site" evidence="7">
    <location>
        <position position="499"/>
    </location>
</feature>
<feature type="active site" evidence="7">
    <location>
        <position position="514"/>
    </location>
</feature>
<evidence type="ECO:0000256" key="3">
    <source>
        <dbReference type="ARBA" id="ARBA00022670"/>
    </source>
</evidence>
<evidence type="ECO:0000256" key="7">
    <source>
        <dbReference type="PROSITE-ProRule" id="PRU00331"/>
    </source>
</evidence>
<comment type="caution">
    <text evidence="12">The sequence shown here is derived from an EMBL/GenBank/DDBJ whole genome shotgun (WGS) entry which is preliminary data.</text>
</comment>
<keyword evidence="13" id="KW-1185">Reference proteome</keyword>
<dbReference type="InterPro" id="IPR012677">
    <property type="entry name" value="Nucleotide-bd_a/b_plait_sf"/>
</dbReference>
<evidence type="ECO:0000256" key="2">
    <source>
        <dbReference type="ARBA" id="ARBA00012759"/>
    </source>
</evidence>
<feature type="domain" description="Josephin" evidence="11">
    <location>
        <begin position="396"/>
        <end position="553"/>
    </location>
</feature>
<keyword evidence="5 7" id="KW-0378">Hydrolase</keyword>
<evidence type="ECO:0000256" key="8">
    <source>
        <dbReference type="SAM" id="Coils"/>
    </source>
</evidence>
<dbReference type="GO" id="GO:0016579">
    <property type="term" value="P:protein deubiquitination"/>
    <property type="evidence" value="ECO:0007669"/>
    <property type="project" value="InterPro"/>
</dbReference>
<comment type="catalytic activity">
    <reaction evidence="1">
        <text>Thiol-dependent hydrolysis of ester, thioester, amide, peptide and isopeptide bonds formed by the C-terminal Gly of ubiquitin (a 76-residue protein attached to proteins as an intracellular targeting signal).</text>
        <dbReference type="EC" id="3.4.19.12"/>
    </reaction>
</comment>
<evidence type="ECO:0000256" key="9">
    <source>
        <dbReference type="SAM" id="MobiDB-lite"/>
    </source>
</evidence>
<accession>A0A813YD22</accession>
<dbReference type="CDD" id="cd14273">
    <property type="entry name" value="UBA_TAP-C_like"/>
    <property type="match status" value="1"/>
</dbReference>
<name>A0A813YD22_ADIRI</name>
<dbReference type="Gene3D" id="1.10.8.10">
    <property type="entry name" value="DNA helicase RuvA subunit, C-terminal domain"/>
    <property type="match status" value="1"/>
</dbReference>
<keyword evidence="3" id="KW-0645">Protease</keyword>
<dbReference type="PROSITE" id="PS50957">
    <property type="entry name" value="JOSEPHIN"/>
    <property type="match status" value="1"/>
</dbReference>
<dbReference type="InterPro" id="IPR035979">
    <property type="entry name" value="RBD_domain_sf"/>
</dbReference>
<evidence type="ECO:0000259" key="11">
    <source>
        <dbReference type="PROSITE" id="PS50957"/>
    </source>
</evidence>
<dbReference type="SUPFAM" id="SSF54928">
    <property type="entry name" value="RNA-binding domain, RBD"/>
    <property type="match status" value="2"/>
</dbReference>
<evidence type="ECO:0000256" key="4">
    <source>
        <dbReference type="ARBA" id="ARBA00022786"/>
    </source>
</evidence>
<evidence type="ECO:0000313" key="13">
    <source>
        <dbReference type="Proteomes" id="UP000663828"/>
    </source>
</evidence>
<dbReference type="InterPro" id="IPR009060">
    <property type="entry name" value="UBA-like_sf"/>
</dbReference>
<protein>
    <recommendedName>
        <fullName evidence="2">ubiquitinyl hydrolase 1</fullName>
        <ecNumber evidence="2">3.4.19.12</ecNumber>
    </recommendedName>
</protein>
<dbReference type="Proteomes" id="UP000663828">
    <property type="component" value="Unassembled WGS sequence"/>
</dbReference>
<dbReference type="Gene3D" id="3.90.70.40">
    <property type="match status" value="1"/>
</dbReference>
<dbReference type="InterPro" id="IPR006155">
    <property type="entry name" value="Josephin"/>
</dbReference>
<feature type="region of interest" description="Disordered" evidence="9">
    <location>
        <begin position="263"/>
        <end position="290"/>
    </location>
</feature>
<dbReference type="GO" id="GO:0004843">
    <property type="term" value="F:cysteine-type deubiquitinase activity"/>
    <property type="evidence" value="ECO:0007669"/>
    <property type="project" value="UniProtKB-EC"/>
</dbReference>
<reference evidence="12" key="1">
    <citation type="submission" date="2021-02" db="EMBL/GenBank/DDBJ databases">
        <authorList>
            <person name="Nowell W R."/>
        </authorList>
    </citation>
    <scope>NUCLEOTIDE SEQUENCE</scope>
</reference>
<feature type="active site" evidence="7">
    <location>
        <position position="409"/>
    </location>
</feature>
<keyword evidence="4" id="KW-0833">Ubl conjugation pathway</keyword>
<dbReference type="SUPFAM" id="SSF46934">
    <property type="entry name" value="UBA-like"/>
    <property type="match status" value="1"/>
</dbReference>